<feature type="non-terminal residue" evidence="1">
    <location>
        <position position="1"/>
    </location>
</feature>
<organism evidence="1 2">
    <name type="scientific">Ameca splendens</name>
    <dbReference type="NCBI Taxonomy" id="208324"/>
    <lineage>
        <taxon>Eukaryota</taxon>
        <taxon>Metazoa</taxon>
        <taxon>Chordata</taxon>
        <taxon>Craniata</taxon>
        <taxon>Vertebrata</taxon>
        <taxon>Euteleostomi</taxon>
        <taxon>Actinopterygii</taxon>
        <taxon>Neopterygii</taxon>
        <taxon>Teleostei</taxon>
        <taxon>Neoteleostei</taxon>
        <taxon>Acanthomorphata</taxon>
        <taxon>Ovalentaria</taxon>
        <taxon>Atherinomorphae</taxon>
        <taxon>Cyprinodontiformes</taxon>
        <taxon>Goodeidae</taxon>
        <taxon>Ameca</taxon>
    </lineage>
</organism>
<keyword evidence="2" id="KW-1185">Reference proteome</keyword>
<name>A0ABV0XRP4_9TELE</name>
<dbReference type="Gene3D" id="3.30.420.10">
    <property type="entry name" value="Ribonuclease H-like superfamily/Ribonuclease H"/>
    <property type="match status" value="1"/>
</dbReference>
<protein>
    <submittedName>
        <fullName evidence="1">Uncharacterized protein</fullName>
    </submittedName>
</protein>
<dbReference type="InterPro" id="IPR036397">
    <property type="entry name" value="RNaseH_sf"/>
</dbReference>
<comment type="caution">
    <text evidence="1">The sequence shown here is derived from an EMBL/GenBank/DDBJ whole genome shotgun (WGS) entry which is preliminary data.</text>
</comment>
<accession>A0ABV0XRP4</accession>
<evidence type="ECO:0000313" key="2">
    <source>
        <dbReference type="Proteomes" id="UP001469553"/>
    </source>
</evidence>
<gene>
    <name evidence="1" type="ORF">AMECASPLE_017951</name>
</gene>
<sequence>SAIKPVQGSQIPKNNNYVVNFPSALRVSLVLLNPNSKIPGLFRQIRANNFLQDLSHFTRVQELQLFPQPACKRGSTFDRRILEWPSQSPDLNPNENMWQNLKNKDQITSPCDLVRM</sequence>
<proteinExistence type="predicted"/>
<dbReference type="Proteomes" id="UP001469553">
    <property type="component" value="Unassembled WGS sequence"/>
</dbReference>
<reference evidence="1 2" key="1">
    <citation type="submission" date="2021-06" db="EMBL/GenBank/DDBJ databases">
        <authorList>
            <person name="Palmer J.M."/>
        </authorList>
    </citation>
    <scope>NUCLEOTIDE SEQUENCE [LARGE SCALE GENOMIC DNA]</scope>
    <source>
        <strain evidence="1 2">AS_MEX2019</strain>
        <tissue evidence="1">Muscle</tissue>
    </source>
</reference>
<dbReference type="EMBL" id="JAHRIP010010775">
    <property type="protein sequence ID" value="MEQ2284086.1"/>
    <property type="molecule type" value="Genomic_DNA"/>
</dbReference>
<evidence type="ECO:0000313" key="1">
    <source>
        <dbReference type="EMBL" id="MEQ2284086.1"/>
    </source>
</evidence>